<evidence type="ECO:0000256" key="1">
    <source>
        <dbReference type="ARBA" id="ARBA00004123"/>
    </source>
</evidence>
<evidence type="ECO:0000313" key="6">
    <source>
        <dbReference type="EMBL" id="GKV07789.1"/>
    </source>
</evidence>
<dbReference type="Proteomes" id="UP001054252">
    <property type="component" value="Unassembled WGS sequence"/>
</dbReference>
<keyword evidence="3" id="KW-0238">DNA-binding</keyword>
<gene>
    <name evidence="6" type="ORF">SLEP1_g19510</name>
</gene>
<comment type="subcellular location">
    <subcellularLocation>
        <location evidence="1">Nucleus</location>
    </subcellularLocation>
</comment>
<accession>A0AAV5IZM4</accession>
<comment type="caution">
    <text evidence="6">The sequence shown here is derived from an EMBL/GenBank/DDBJ whole genome shotgun (WGS) entry which is preliminary data.</text>
</comment>
<dbReference type="Gene3D" id="2.40.330.10">
    <property type="entry name" value="DNA-binding pseudobarrel domain"/>
    <property type="match status" value="1"/>
</dbReference>
<dbReference type="EMBL" id="BPVZ01000028">
    <property type="protein sequence ID" value="GKV07789.1"/>
    <property type="molecule type" value="Genomic_DNA"/>
</dbReference>
<dbReference type="GO" id="GO:0005634">
    <property type="term" value="C:nucleus"/>
    <property type="evidence" value="ECO:0007669"/>
    <property type="project" value="UniProtKB-SubCell"/>
</dbReference>
<evidence type="ECO:0000256" key="4">
    <source>
        <dbReference type="ARBA" id="ARBA00023163"/>
    </source>
</evidence>
<evidence type="ECO:0000313" key="7">
    <source>
        <dbReference type="Proteomes" id="UP001054252"/>
    </source>
</evidence>
<keyword evidence="7" id="KW-1185">Reference proteome</keyword>
<dbReference type="AlphaFoldDB" id="A0AAV5IZM4"/>
<evidence type="ECO:0000256" key="3">
    <source>
        <dbReference type="ARBA" id="ARBA00023125"/>
    </source>
</evidence>
<reference evidence="6 7" key="1">
    <citation type="journal article" date="2021" name="Commun. Biol.">
        <title>The genome of Shorea leprosula (Dipterocarpaceae) highlights the ecological relevance of drought in aseasonal tropical rainforests.</title>
        <authorList>
            <person name="Ng K.K.S."/>
            <person name="Kobayashi M.J."/>
            <person name="Fawcett J.A."/>
            <person name="Hatakeyama M."/>
            <person name="Paape T."/>
            <person name="Ng C.H."/>
            <person name="Ang C.C."/>
            <person name="Tnah L.H."/>
            <person name="Lee C.T."/>
            <person name="Nishiyama T."/>
            <person name="Sese J."/>
            <person name="O'Brien M.J."/>
            <person name="Copetti D."/>
            <person name="Mohd Noor M.I."/>
            <person name="Ong R.C."/>
            <person name="Putra M."/>
            <person name="Sireger I.Z."/>
            <person name="Indrioko S."/>
            <person name="Kosugi Y."/>
            <person name="Izuno A."/>
            <person name="Isagi Y."/>
            <person name="Lee S.L."/>
            <person name="Shimizu K.K."/>
        </authorList>
    </citation>
    <scope>NUCLEOTIDE SEQUENCE [LARGE SCALE GENOMIC DNA]</scope>
    <source>
        <strain evidence="6">214</strain>
    </source>
</reference>
<keyword evidence="4" id="KW-0804">Transcription</keyword>
<keyword evidence="2" id="KW-0805">Transcription regulation</keyword>
<evidence type="ECO:0000256" key="5">
    <source>
        <dbReference type="ARBA" id="ARBA00023242"/>
    </source>
</evidence>
<keyword evidence="5" id="KW-0539">Nucleus</keyword>
<evidence type="ECO:0000256" key="2">
    <source>
        <dbReference type="ARBA" id="ARBA00023015"/>
    </source>
</evidence>
<proteinExistence type="predicted"/>
<name>A0AAV5IZM4_9ROSI</name>
<dbReference type="InterPro" id="IPR015300">
    <property type="entry name" value="DNA-bd_pseudobarrel_sf"/>
</dbReference>
<dbReference type="GO" id="GO:0003677">
    <property type="term" value="F:DNA binding"/>
    <property type="evidence" value="ECO:0007669"/>
    <property type="project" value="UniProtKB-KW"/>
</dbReference>
<protein>
    <submittedName>
        <fullName evidence="6">Uncharacterized protein</fullName>
    </submittedName>
</protein>
<organism evidence="6 7">
    <name type="scientific">Rubroshorea leprosula</name>
    <dbReference type="NCBI Taxonomy" id="152421"/>
    <lineage>
        <taxon>Eukaryota</taxon>
        <taxon>Viridiplantae</taxon>
        <taxon>Streptophyta</taxon>
        <taxon>Embryophyta</taxon>
        <taxon>Tracheophyta</taxon>
        <taxon>Spermatophyta</taxon>
        <taxon>Magnoliopsida</taxon>
        <taxon>eudicotyledons</taxon>
        <taxon>Gunneridae</taxon>
        <taxon>Pentapetalae</taxon>
        <taxon>rosids</taxon>
        <taxon>malvids</taxon>
        <taxon>Malvales</taxon>
        <taxon>Dipterocarpaceae</taxon>
        <taxon>Rubroshorea</taxon>
    </lineage>
</organism>
<sequence>MEAARLGLPPGGIRRVFGPRAMTAKGISTGCISTSSAKCVQEMPIIEPGQNSAPLLARDVLEKNYEFRYNMRITGPYYKQTITGMKPFFQDHGLVPGDLITIYKMNDEALIYYIHFQRA</sequence>